<sequence length="145" mass="16110">MQRRQEQWRRQDAYSFAVVDGSDTALGGVTVSNLHDEHATGWVSYWTTSAARGRSVATRGCRALADWCFADLGLFRLELGHRTNNPASCRVAQGAGFAAEGIQRQKLAYDGIRYDVEMHARLVTDGPASRRVVMRRTAGRPRTVV</sequence>
<organism evidence="2 3">
    <name type="scientific">Streptomyces glebosus</name>
    <dbReference type="NCBI Taxonomy" id="249580"/>
    <lineage>
        <taxon>Bacteria</taxon>
        <taxon>Bacillati</taxon>
        <taxon>Actinomycetota</taxon>
        <taxon>Actinomycetes</taxon>
        <taxon>Kitasatosporales</taxon>
        <taxon>Streptomycetaceae</taxon>
        <taxon>Streptomyces</taxon>
    </lineage>
</organism>
<evidence type="ECO:0000259" key="1">
    <source>
        <dbReference type="PROSITE" id="PS51186"/>
    </source>
</evidence>
<dbReference type="Proteomes" id="UP000430079">
    <property type="component" value="Unassembled WGS sequence"/>
</dbReference>
<keyword evidence="3" id="KW-1185">Reference proteome</keyword>
<dbReference type="PANTHER" id="PTHR43441">
    <property type="entry name" value="RIBOSOMAL-PROTEIN-SERINE ACETYLTRANSFERASE"/>
    <property type="match status" value="1"/>
</dbReference>
<feature type="domain" description="N-acetyltransferase" evidence="1">
    <location>
        <begin position="1"/>
        <end position="123"/>
    </location>
</feature>
<dbReference type="InterPro" id="IPR051908">
    <property type="entry name" value="Ribosomal_N-acetyltransferase"/>
</dbReference>
<dbReference type="SUPFAM" id="SSF55729">
    <property type="entry name" value="Acyl-CoA N-acyltransferases (Nat)"/>
    <property type="match status" value="1"/>
</dbReference>
<proteinExistence type="predicted"/>
<dbReference type="PANTHER" id="PTHR43441:SF10">
    <property type="entry name" value="ACETYLTRANSFERASE"/>
    <property type="match status" value="1"/>
</dbReference>
<dbReference type="InterPro" id="IPR000182">
    <property type="entry name" value="GNAT_dom"/>
</dbReference>
<dbReference type="Pfam" id="PF13302">
    <property type="entry name" value="Acetyltransf_3"/>
    <property type="match status" value="1"/>
</dbReference>
<dbReference type="GO" id="GO:0005737">
    <property type="term" value="C:cytoplasm"/>
    <property type="evidence" value="ECO:0007669"/>
    <property type="project" value="TreeGrafter"/>
</dbReference>
<accession>A0A640SQU5</accession>
<comment type="caution">
    <text evidence="2">The sequence shown here is derived from an EMBL/GenBank/DDBJ whole genome shotgun (WGS) entry which is preliminary data.</text>
</comment>
<dbReference type="PROSITE" id="PS51186">
    <property type="entry name" value="GNAT"/>
    <property type="match status" value="1"/>
</dbReference>
<dbReference type="Gene3D" id="3.40.630.30">
    <property type="match status" value="1"/>
</dbReference>
<dbReference type="GO" id="GO:0008999">
    <property type="term" value="F:protein-N-terminal-alanine acetyltransferase activity"/>
    <property type="evidence" value="ECO:0007669"/>
    <property type="project" value="TreeGrafter"/>
</dbReference>
<evidence type="ECO:0000313" key="2">
    <source>
        <dbReference type="EMBL" id="GFE12631.1"/>
    </source>
</evidence>
<evidence type="ECO:0000313" key="3">
    <source>
        <dbReference type="Proteomes" id="UP000430079"/>
    </source>
</evidence>
<protein>
    <recommendedName>
        <fullName evidence="1">N-acetyltransferase domain-containing protein</fullName>
    </recommendedName>
</protein>
<gene>
    <name evidence="2" type="ORF">Sgleb_06780</name>
</gene>
<dbReference type="EMBL" id="BLIO01000001">
    <property type="protein sequence ID" value="GFE12631.1"/>
    <property type="molecule type" value="Genomic_DNA"/>
</dbReference>
<dbReference type="InterPro" id="IPR016181">
    <property type="entry name" value="Acyl_CoA_acyltransferase"/>
</dbReference>
<dbReference type="GO" id="GO:1990189">
    <property type="term" value="F:protein N-terminal-serine acetyltransferase activity"/>
    <property type="evidence" value="ECO:0007669"/>
    <property type="project" value="TreeGrafter"/>
</dbReference>
<dbReference type="AlphaFoldDB" id="A0A640SQU5"/>
<name>A0A640SQU5_9ACTN</name>
<reference evidence="2 3" key="1">
    <citation type="submission" date="2019-12" db="EMBL/GenBank/DDBJ databases">
        <title>Whole genome shotgun sequence of Streptomyces hygroscopicus subsp. glebosus NBRC 13786.</title>
        <authorList>
            <person name="Ichikawa N."/>
            <person name="Kimura A."/>
            <person name="Kitahashi Y."/>
            <person name="Komaki H."/>
            <person name="Tamura T."/>
        </authorList>
    </citation>
    <scope>NUCLEOTIDE SEQUENCE [LARGE SCALE GENOMIC DNA]</scope>
    <source>
        <strain evidence="2 3">NBRC 13786</strain>
    </source>
</reference>